<comment type="function">
    <text evidence="1">DNA polymerase II participates in chromosomal DNA replication.</text>
</comment>
<sequence length="130" mass="15001">MEWVWRGDYYPASKQEFQHIQTQLSYETVNNTPYAQLPEEKRNSMLTDRVKQYCNTVYKKTTITETETRTSTVVDAGIVTNTGSQIIKQARQLVEQLGRPLELDTDGIWAMLPGSFPDKFKFTLKDGSTR</sequence>
<keyword evidence="1" id="KW-0238">DNA-binding</keyword>
<organism evidence="2 3">
    <name type="scientific">Aphanomyces invadans</name>
    <dbReference type="NCBI Taxonomy" id="157072"/>
    <lineage>
        <taxon>Eukaryota</taxon>
        <taxon>Sar</taxon>
        <taxon>Stramenopiles</taxon>
        <taxon>Oomycota</taxon>
        <taxon>Saprolegniomycetes</taxon>
        <taxon>Saprolegniales</taxon>
        <taxon>Verrucalvaceae</taxon>
        <taxon>Aphanomyces</taxon>
    </lineage>
</organism>
<comment type="cofactor">
    <cofactor evidence="1">
        <name>[4Fe-4S] cluster</name>
        <dbReference type="ChEBI" id="CHEBI:49883"/>
    </cofactor>
</comment>
<dbReference type="EMBL" id="QUSY01000157">
    <property type="protein sequence ID" value="RHY32167.1"/>
    <property type="molecule type" value="Genomic_DNA"/>
</dbReference>
<keyword evidence="1" id="KW-0539">Nucleus</keyword>
<dbReference type="GO" id="GO:0051539">
    <property type="term" value="F:4 iron, 4 sulfur cluster binding"/>
    <property type="evidence" value="ECO:0007669"/>
    <property type="project" value="UniProtKB-KW"/>
</dbReference>
<keyword evidence="3" id="KW-1185">Reference proteome</keyword>
<keyword evidence="1" id="KW-0808">Transferase</keyword>
<keyword evidence="1" id="KW-0411">Iron-sulfur</keyword>
<dbReference type="Gene3D" id="3.90.1600.10">
    <property type="entry name" value="Palm domain of DNA polymerase"/>
    <property type="match status" value="1"/>
</dbReference>
<dbReference type="Proteomes" id="UP000285060">
    <property type="component" value="Unassembled WGS sequence"/>
</dbReference>
<dbReference type="GO" id="GO:0045004">
    <property type="term" value="P:DNA replication proofreading"/>
    <property type="evidence" value="ECO:0007669"/>
    <property type="project" value="TreeGrafter"/>
</dbReference>
<dbReference type="InterPro" id="IPR023211">
    <property type="entry name" value="DNA_pol_palm_dom_sf"/>
</dbReference>
<dbReference type="InterPro" id="IPR029703">
    <property type="entry name" value="POL2"/>
</dbReference>
<evidence type="ECO:0000256" key="1">
    <source>
        <dbReference type="RuleBase" id="RU365029"/>
    </source>
</evidence>
<keyword evidence="1" id="KW-0479">Metal-binding</keyword>
<dbReference type="GO" id="GO:0006287">
    <property type="term" value="P:base-excision repair, gap-filling"/>
    <property type="evidence" value="ECO:0007669"/>
    <property type="project" value="TreeGrafter"/>
</dbReference>
<dbReference type="EC" id="2.7.7.7" evidence="1"/>
<comment type="catalytic activity">
    <reaction evidence="1">
        <text>DNA(n) + a 2'-deoxyribonucleoside 5'-triphosphate = DNA(n+1) + diphosphate</text>
        <dbReference type="Rhea" id="RHEA:22508"/>
        <dbReference type="Rhea" id="RHEA-COMP:17339"/>
        <dbReference type="Rhea" id="RHEA-COMP:17340"/>
        <dbReference type="ChEBI" id="CHEBI:33019"/>
        <dbReference type="ChEBI" id="CHEBI:61560"/>
        <dbReference type="ChEBI" id="CHEBI:173112"/>
        <dbReference type="EC" id="2.7.7.7"/>
    </reaction>
</comment>
<proteinExistence type="inferred from homology"/>
<evidence type="ECO:0000313" key="3">
    <source>
        <dbReference type="Proteomes" id="UP000285060"/>
    </source>
</evidence>
<accession>A0A418B2A3</accession>
<dbReference type="PANTHER" id="PTHR10670:SF0">
    <property type="entry name" value="DNA POLYMERASE EPSILON CATALYTIC SUBUNIT A"/>
    <property type="match status" value="1"/>
</dbReference>
<comment type="similarity">
    <text evidence="1">Belongs to the DNA polymerase type-B family.</text>
</comment>
<comment type="subcellular location">
    <subcellularLocation>
        <location evidence="1">Nucleus</location>
    </subcellularLocation>
</comment>
<name>A0A418B2A3_9STRA</name>
<keyword evidence="1" id="KW-0239">DNA-directed DNA polymerase</keyword>
<dbReference type="SUPFAM" id="SSF56672">
    <property type="entry name" value="DNA/RNA polymerases"/>
    <property type="match status" value="1"/>
</dbReference>
<keyword evidence="1" id="KW-0548">Nucleotidyltransferase</keyword>
<dbReference type="InterPro" id="IPR043502">
    <property type="entry name" value="DNA/RNA_pol_sf"/>
</dbReference>
<evidence type="ECO:0000313" key="2">
    <source>
        <dbReference type="EMBL" id="RHY32167.1"/>
    </source>
</evidence>
<keyword evidence="1" id="KW-0004">4Fe-4S</keyword>
<protein>
    <recommendedName>
        <fullName evidence="1">DNA polymerase epsilon catalytic subunit</fullName>
        <ecNumber evidence="1">2.7.7.7</ecNumber>
    </recommendedName>
</protein>
<dbReference type="GO" id="GO:0000278">
    <property type="term" value="P:mitotic cell cycle"/>
    <property type="evidence" value="ECO:0007669"/>
    <property type="project" value="TreeGrafter"/>
</dbReference>
<dbReference type="AlphaFoldDB" id="A0A418B2A3"/>
<dbReference type="GO" id="GO:0003677">
    <property type="term" value="F:DNA binding"/>
    <property type="evidence" value="ECO:0007669"/>
    <property type="project" value="UniProtKB-KW"/>
</dbReference>
<keyword evidence="1" id="KW-0408">Iron</keyword>
<reference evidence="2 3" key="1">
    <citation type="submission" date="2018-08" db="EMBL/GenBank/DDBJ databases">
        <title>Aphanomyces genome sequencing and annotation.</title>
        <authorList>
            <person name="Minardi D."/>
            <person name="Oidtmann B."/>
            <person name="Van Der Giezen M."/>
            <person name="Studholme D.J."/>
        </authorList>
    </citation>
    <scope>NUCLEOTIDE SEQUENCE [LARGE SCALE GENOMIC DNA]</scope>
    <source>
        <strain evidence="2 3">NJM0002</strain>
    </source>
</reference>
<keyword evidence="1" id="KW-0863">Zinc-finger</keyword>
<dbReference type="GO" id="GO:0003887">
    <property type="term" value="F:DNA-directed DNA polymerase activity"/>
    <property type="evidence" value="ECO:0007669"/>
    <property type="project" value="UniProtKB-KW"/>
</dbReference>
<dbReference type="GO" id="GO:0008622">
    <property type="term" value="C:epsilon DNA polymerase complex"/>
    <property type="evidence" value="ECO:0007669"/>
    <property type="project" value="InterPro"/>
</dbReference>
<keyword evidence="1" id="KW-0862">Zinc</keyword>
<keyword evidence="1" id="KW-0235">DNA replication</keyword>
<dbReference type="GO" id="GO:0008310">
    <property type="term" value="F:single-stranded DNA 3'-5' DNA exonuclease activity"/>
    <property type="evidence" value="ECO:0007669"/>
    <property type="project" value="TreeGrafter"/>
</dbReference>
<dbReference type="VEuPathDB" id="FungiDB:H310_14050"/>
<gene>
    <name evidence="2" type="ORF">DYB32_002799</name>
</gene>
<dbReference type="PANTHER" id="PTHR10670">
    <property type="entry name" value="DNA POLYMERASE EPSILON CATALYTIC SUBUNIT A"/>
    <property type="match status" value="1"/>
</dbReference>
<dbReference type="GO" id="GO:0008270">
    <property type="term" value="F:zinc ion binding"/>
    <property type="evidence" value="ECO:0007669"/>
    <property type="project" value="UniProtKB-KW"/>
</dbReference>
<dbReference type="GO" id="GO:0006297">
    <property type="term" value="P:nucleotide-excision repair, DNA gap filling"/>
    <property type="evidence" value="ECO:0007669"/>
    <property type="project" value="TreeGrafter"/>
</dbReference>
<dbReference type="GO" id="GO:0006272">
    <property type="term" value="P:leading strand elongation"/>
    <property type="evidence" value="ECO:0007669"/>
    <property type="project" value="TreeGrafter"/>
</dbReference>
<comment type="caution">
    <text evidence="2">The sequence shown here is derived from an EMBL/GenBank/DDBJ whole genome shotgun (WGS) entry which is preliminary data.</text>
</comment>